<dbReference type="GO" id="GO:0043565">
    <property type="term" value="F:sequence-specific DNA binding"/>
    <property type="evidence" value="ECO:0007669"/>
    <property type="project" value="InterPro"/>
</dbReference>
<dbReference type="Gene3D" id="1.10.10.60">
    <property type="entry name" value="Homeodomain-like"/>
    <property type="match status" value="1"/>
</dbReference>
<keyword evidence="2 5" id="KW-0238">DNA-binding</keyword>
<evidence type="ECO:0000256" key="3">
    <source>
        <dbReference type="ARBA" id="ARBA00023163"/>
    </source>
</evidence>
<organism evidence="5 7">
    <name type="scientific">Parabacteroides distasonis</name>
    <dbReference type="NCBI Taxonomy" id="823"/>
    <lineage>
        <taxon>Bacteria</taxon>
        <taxon>Pseudomonadati</taxon>
        <taxon>Bacteroidota</taxon>
        <taxon>Bacteroidia</taxon>
        <taxon>Bacteroidales</taxon>
        <taxon>Tannerellaceae</taxon>
        <taxon>Parabacteroides</taxon>
    </lineage>
</organism>
<feature type="domain" description="HTH araC/xylS-type" evidence="4">
    <location>
        <begin position="43"/>
        <end position="143"/>
    </location>
</feature>
<dbReference type="EMBL" id="CYYK01000014">
    <property type="protein sequence ID" value="CUO95485.1"/>
    <property type="molecule type" value="Genomic_DNA"/>
</dbReference>
<dbReference type="Pfam" id="PF12833">
    <property type="entry name" value="HTH_18"/>
    <property type="match status" value="1"/>
</dbReference>
<dbReference type="GO" id="GO:0003700">
    <property type="term" value="F:DNA-binding transcription factor activity"/>
    <property type="evidence" value="ECO:0007669"/>
    <property type="project" value="InterPro"/>
</dbReference>
<dbReference type="SUPFAM" id="SSF46689">
    <property type="entry name" value="Homeodomain-like"/>
    <property type="match status" value="1"/>
</dbReference>
<dbReference type="PANTHER" id="PTHR43280:SF32">
    <property type="entry name" value="TRANSCRIPTIONAL REGULATORY PROTEIN"/>
    <property type="match status" value="1"/>
</dbReference>
<reference evidence="5 7" key="1">
    <citation type="submission" date="2015-09" db="EMBL/GenBank/DDBJ databases">
        <authorList>
            <consortium name="Pathogen Informatics"/>
        </authorList>
    </citation>
    <scope>NUCLEOTIDE SEQUENCE [LARGE SCALE GENOMIC DNA]</scope>
    <source>
        <strain evidence="5 7">2789STDY5608822</strain>
    </source>
</reference>
<dbReference type="Proteomes" id="UP000095455">
    <property type="component" value="Unassembled WGS sequence"/>
</dbReference>
<sequence>MEETFKRIPPEDVFITVFKRKPTEEELWMGVPPDFDGNRPSGNNLIDLFAYLIRKYGRMDTSEYARIMQLKTSELRGAILAIGGMSAMEWRNRYLLLEAQELMERTDMSITEIAAKLGFSQPSVFSKFFRTLTKSQPWEWRIEKKKPGSNRKRTYHCYE</sequence>
<dbReference type="PROSITE" id="PS01124">
    <property type="entry name" value="HTH_ARAC_FAMILY_2"/>
    <property type="match status" value="1"/>
</dbReference>
<evidence type="ECO:0000256" key="2">
    <source>
        <dbReference type="ARBA" id="ARBA00023125"/>
    </source>
</evidence>
<keyword evidence="1" id="KW-0805">Transcription regulation</keyword>
<evidence type="ECO:0000256" key="1">
    <source>
        <dbReference type="ARBA" id="ARBA00023015"/>
    </source>
</evidence>
<dbReference type="AlphaFoldDB" id="A0A174JE73"/>
<evidence type="ECO:0000313" key="7">
    <source>
        <dbReference type="Proteomes" id="UP000095455"/>
    </source>
</evidence>
<dbReference type="SMART" id="SM00342">
    <property type="entry name" value="HTH_ARAC"/>
    <property type="match status" value="1"/>
</dbReference>
<reference evidence="6 8" key="2">
    <citation type="journal article" date="2019" name="Nat. Med.">
        <title>A library of human gut bacterial isolates paired with longitudinal multiomics data enables mechanistic microbiome research.</title>
        <authorList>
            <person name="Poyet M."/>
            <person name="Groussin M."/>
            <person name="Gibbons S.M."/>
            <person name="Avila-Pacheco J."/>
            <person name="Jiang X."/>
            <person name="Kearney S.M."/>
            <person name="Perrotta A.R."/>
            <person name="Berdy B."/>
            <person name="Zhao S."/>
            <person name="Lieberman T.D."/>
            <person name="Swanson P.K."/>
            <person name="Smith M."/>
            <person name="Roesemann S."/>
            <person name="Alexander J.E."/>
            <person name="Rich S.A."/>
            <person name="Livny J."/>
            <person name="Vlamakis H."/>
            <person name="Clish C."/>
            <person name="Bullock K."/>
            <person name="Deik A."/>
            <person name="Scott J."/>
            <person name="Pierce K.A."/>
            <person name="Xavier R.J."/>
            <person name="Alm E.J."/>
        </authorList>
    </citation>
    <scope>NUCLEOTIDE SEQUENCE [LARGE SCALE GENOMIC DNA]</scope>
    <source>
        <strain evidence="6 8">BIOML-A20</strain>
    </source>
</reference>
<comment type="caution">
    <text evidence="5">The sequence shown here is derived from an EMBL/GenBank/DDBJ whole genome shotgun (WGS) entry which is preliminary data.</text>
</comment>
<gene>
    <name evidence="5" type="ORF">ERS852380_03546</name>
    <name evidence="6" type="ORF">GKD70_14405</name>
</gene>
<proteinExistence type="predicted"/>
<dbReference type="InterPro" id="IPR018060">
    <property type="entry name" value="HTH_AraC"/>
</dbReference>
<dbReference type="InterPro" id="IPR009057">
    <property type="entry name" value="Homeodomain-like_sf"/>
</dbReference>
<keyword evidence="3" id="KW-0804">Transcription</keyword>
<evidence type="ECO:0000313" key="6">
    <source>
        <dbReference type="EMBL" id="MSB74458.1"/>
    </source>
</evidence>
<name>A0A174JE73_PARDI</name>
<evidence type="ECO:0000259" key="4">
    <source>
        <dbReference type="PROSITE" id="PS01124"/>
    </source>
</evidence>
<accession>A0A174JE73</accession>
<dbReference type="EMBL" id="WKMO01000013">
    <property type="protein sequence ID" value="MSB74458.1"/>
    <property type="molecule type" value="Genomic_DNA"/>
</dbReference>
<dbReference type="Proteomes" id="UP000441609">
    <property type="component" value="Unassembled WGS sequence"/>
</dbReference>
<protein>
    <submittedName>
        <fullName evidence="5">DNA-binding transcriptional regulator AraC</fullName>
    </submittedName>
    <submittedName>
        <fullName evidence="6">Helix-turn-helix domain-containing protein</fullName>
    </submittedName>
</protein>
<dbReference type="RefSeq" id="WP_005855556.1">
    <property type="nucleotide sequence ID" value="NZ_BQOC01000001.1"/>
</dbReference>
<dbReference type="OrthoDB" id="2585681at2"/>
<dbReference type="PANTHER" id="PTHR43280">
    <property type="entry name" value="ARAC-FAMILY TRANSCRIPTIONAL REGULATOR"/>
    <property type="match status" value="1"/>
</dbReference>
<evidence type="ECO:0000313" key="5">
    <source>
        <dbReference type="EMBL" id="CUO95485.1"/>
    </source>
</evidence>
<evidence type="ECO:0000313" key="8">
    <source>
        <dbReference type="Proteomes" id="UP000441609"/>
    </source>
</evidence>